<keyword evidence="2 8" id="KW-0813">Transport</keyword>
<keyword evidence="3 8" id="KW-1134">Transmembrane beta strand</keyword>
<dbReference type="RefSeq" id="WP_043099153.1">
    <property type="nucleotide sequence ID" value="NZ_JACHET010000001.1"/>
</dbReference>
<evidence type="ECO:0000256" key="7">
    <source>
        <dbReference type="ARBA" id="ARBA00023237"/>
    </source>
</evidence>
<evidence type="ECO:0000313" key="17">
    <source>
        <dbReference type="Proteomes" id="UP000560000"/>
    </source>
</evidence>
<evidence type="ECO:0000256" key="8">
    <source>
        <dbReference type="PROSITE-ProRule" id="PRU01360"/>
    </source>
</evidence>
<comment type="similarity">
    <text evidence="8 9">Belongs to the TonB-dependent receptor family.</text>
</comment>
<evidence type="ECO:0000256" key="3">
    <source>
        <dbReference type="ARBA" id="ARBA00022452"/>
    </source>
</evidence>
<keyword evidence="16" id="KW-1185">Reference proteome</keyword>
<dbReference type="GO" id="GO:0044718">
    <property type="term" value="P:siderophore transmembrane transport"/>
    <property type="evidence" value="ECO:0007669"/>
    <property type="project" value="TreeGrafter"/>
</dbReference>
<evidence type="ECO:0000313" key="14">
    <source>
        <dbReference type="EMBL" id="KGI79043.1"/>
    </source>
</evidence>
<proteinExistence type="inferred from homology"/>
<keyword evidence="15" id="KW-0675">Receptor</keyword>
<keyword evidence="6 8" id="KW-0472">Membrane</keyword>
<dbReference type="InterPro" id="IPR037066">
    <property type="entry name" value="Plug_dom_sf"/>
</dbReference>
<evidence type="ECO:0000256" key="1">
    <source>
        <dbReference type="ARBA" id="ARBA00004571"/>
    </source>
</evidence>
<accession>A0A099CYL3</accession>
<dbReference type="Pfam" id="PF00593">
    <property type="entry name" value="TonB_dep_Rec_b-barrel"/>
    <property type="match status" value="1"/>
</dbReference>
<evidence type="ECO:0000256" key="10">
    <source>
        <dbReference type="SAM" id="MobiDB-lite"/>
    </source>
</evidence>
<dbReference type="PANTHER" id="PTHR30069">
    <property type="entry name" value="TONB-DEPENDENT OUTER MEMBRANE RECEPTOR"/>
    <property type="match status" value="1"/>
</dbReference>
<dbReference type="Proteomes" id="UP000029708">
    <property type="component" value="Unassembled WGS sequence"/>
</dbReference>
<evidence type="ECO:0000259" key="13">
    <source>
        <dbReference type="Pfam" id="PF07715"/>
    </source>
</evidence>
<dbReference type="OrthoDB" id="9760620at2"/>
<dbReference type="InterPro" id="IPR012910">
    <property type="entry name" value="Plug_dom"/>
</dbReference>
<dbReference type="InterPro" id="IPR039426">
    <property type="entry name" value="TonB-dep_rcpt-like"/>
</dbReference>
<sequence length="796" mass="86102">MRRRNLEIALCAALSTLACAAHADPPTQQLHEVVVVGVAPLPGFEVPRLQIPLNVQSAQADDIEQLHGQSVTQLLQRNFQGVNVTQSQGNPWSGNLYFHGFTLSPLLGSPAGISVYVDGVRQNEPFAETMNWDAVPDFAIRNVQLVPGSNPLYGLNTLGGALLLNTKSGFTDPGGSVHLSGGSWGRIQTDADVGVHGKTWALYAGAASSDETGWRAHSPSRVQQLYLRGDWQPNEDTTLTLSYTGAHSRLFGTQTIPVAWADTPKTAYTWPDYAIGNLNQLNLQGMRQLDTDWSLQANAYLRLSKTRGFDSNTNDRDAYDAAEDGPLGYDPAGPYDPDSLGQFYYAGVSPAYDPSDPAATINNVPASNVINRVDTRGFGTSVQAVNTGELAGRDNRFTVGASLDAGNTRFSMYGQPAYFPLDPARRGETIGLLPFALGPLTRAATGNRSVGVYAMDVLTLTPTVHLSAGGRYNLNRLSVHDLTGRHPEIDGRQSFRRFNPTLGATWAISPRLDAYLNYGEGMRAPTPIEFECADPDAPCSLPNDFTGDPPLKAVVVRTLSGGLRGLLGGTLHWNLSPYYSRVDDDILTIYTSGGSEGYFANVPRTVRKGVDIGVGGQSGRLEWQFNYSYVRATYGAAFETQSADNSSADGDGVIRVRRGDRLPGVPRQMLNVSTEFHFDPRWSAGANLRAYAAQYAIGDENNADRHGPVPGYAVVDLDLHYRPTPRLAFFARVDNAFDRRYAISGQLSRNVFDTPGRLIDLTGPGTSMPFIAPGAPRSVLVGVSYAFGPRTQADDD</sequence>
<dbReference type="Gene3D" id="2.170.130.10">
    <property type="entry name" value="TonB-dependent receptor, plug domain"/>
    <property type="match status" value="1"/>
</dbReference>
<protein>
    <submittedName>
        <fullName evidence="15">Outer membrane receptor protein involved in Fe transport</fullName>
    </submittedName>
</protein>
<evidence type="ECO:0000313" key="15">
    <source>
        <dbReference type="EMBL" id="MBB6184591.1"/>
    </source>
</evidence>
<evidence type="ECO:0000256" key="6">
    <source>
        <dbReference type="ARBA" id="ARBA00023136"/>
    </source>
</evidence>
<comment type="subcellular location">
    <subcellularLocation>
        <location evidence="1 8">Cell outer membrane</location>
        <topology evidence="1 8">Multi-pass membrane protein</topology>
    </subcellularLocation>
</comment>
<dbReference type="Proteomes" id="UP000560000">
    <property type="component" value="Unassembled WGS sequence"/>
</dbReference>
<feature type="signal peptide" evidence="11">
    <location>
        <begin position="1"/>
        <end position="23"/>
    </location>
</feature>
<dbReference type="Pfam" id="PF07715">
    <property type="entry name" value="Plug"/>
    <property type="match status" value="1"/>
</dbReference>
<evidence type="ECO:0000259" key="12">
    <source>
        <dbReference type="Pfam" id="PF00593"/>
    </source>
</evidence>
<keyword evidence="4 8" id="KW-0812">Transmembrane</keyword>
<evidence type="ECO:0000313" key="16">
    <source>
        <dbReference type="Proteomes" id="UP000029708"/>
    </source>
</evidence>
<feature type="region of interest" description="Disordered" evidence="10">
    <location>
        <begin position="312"/>
        <end position="333"/>
    </location>
</feature>
<feature type="chain" id="PRO_5036291040" evidence="11">
    <location>
        <begin position="24"/>
        <end position="796"/>
    </location>
</feature>
<dbReference type="InterPro" id="IPR036942">
    <property type="entry name" value="Beta-barrel_TonB_sf"/>
</dbReference>
<feature type="domain" description="TonB-dependent receptor plug" evidence="13">
    <location>
        <begin position="50"/>
        <end position="161"/>
    </location>
</feature>
<dbReference type="PANTHER" id="PTHR30069:SF39">
    <property type="entry name" value="BLL6183 PROTEIN"/>
    <property type="match status" value="1"/>
</dbReference>
<evidence type="ECO:0000256" key="5">
    <source>
        <dbReference type="ARBA" id="ARBA00023077"/>
    </source>
</evidence>
<reference evidence="14 16" key="1">
    <citation type="submission" date="2014-09" db="EMBL/GenBank/DDBJ databases">
        <title>Xanthomonadaceae 3.5X direct submission.</title>
        <authorList>
            <person name="Fang T."/>
            <person name="Wang H."/>
        </authorList>
    </citation>
    <scope>NUCLEOTIDE SEQUENCE [LARGE SCALE GENOMIC DNA]</scope>
    <source>
        <strain evidence="14 16">3.5X</strain>
    </source>
</reference>
<dbReference type="EMBL" id="JROI01000004">
    <property type="protein sequence ID" value="KGI79043.1"/>
    <property type="molecule type" value="Genomic_DNA"/>
</dbReference>
<name>A0A099CYL3_9GAMM</name>
<keyword evidence="11" id="KW-0732">Signal</keyword>
<dbReference type="EMBL" id="JACHET010000001">
    <property type="protein sequence ID" value="MBB6184591.1"/>
    <property type="molecule type" value="Genomic_DNA"/>
</dbReference>
<dbReference type="SUPFAM" id="SSF56935">
    <property type="entry name" value="Porins"/>
    <property type="match status" value="1"/>
</dbReference>
<evidence type="ECO:0000256" key="2">
    <source>
        <dbReference type="ARBA" id="ARBA00022448"/>
    </source>
</evidence>
<dbReference type="GO" id="GO:0015344">
    <property type="term" value="F:siderophore uptake transmembrane transporter activity"/>
    <property type="evidence" value="ECO:0007669"/>
    <property type="project" value="TreeGrafter"/>
</dbReference>
<dbReference type="PROSITE" id="PS52016">
    <property type="entry name" value="TONB_DEPENDENT_REC_3"/>
    <property type="match status" value="1"/>
</dbReference>
<evidence type="ECO:0000256" key="9">
    <source>
        <dbReference type="RuleBase" id="RU003357"/>
    </source>
</evidence>
<feature type="domain" description="TonB-dependent receptor-like beta-barrel" evidence="12">
    <location>
        <begin position="221"/>
        <end position="735"/>
    </location>
</feature>
<comment type="caution">
    <text evidence="14">The sequence shown here is derived from an EMBL/GenBank/DDBJ whole genome shotgun (WGS) entry which is preliminary data.</text>
</comment>
<evidence type="ECO:0000256" key="11">
    <source>
        <dbReference type="SAM" id="SignalP"/>
    </source>
</evidence>
<organism evidence="14 16">
    <name type="scientific">Oleiagrimonas soli</name>
    <dbReference type="NCBI Taxonomy" id="1543381"/>
    <lineage>
        <taxon>Bacteria</taxon>
        <taxon>Pseudomonadati</taxon>
        <taxon>Pseudomonadota</taxon>
        <taxon>Gammaproteobacteria</taxon>
        <taxon>Lysobacterales</taxon>
        <taxon>Rhodanobacteraceae</taxon>
        <taxon>Oleiagrimonas</taxon>
    </lineage>
</organism>
<reference evidence="15 17" key="2">
    <citation type="submission" date="2020-08" db="EMBL/GenBank/DDBJ databases">
        <title>Genomic Encyclopedia of Type Strains, Phase IV (KMG-IV): sequencing the most valuable type-strain genomes for metagenomic binning, comparative biology and taxonomic classification.</title>
        <authorList>
            <person name="Goeker M."/>
        </authorList>
    </citation>
    <scope>NUCLEOTIDE SEQUENCE [LARGE SCALE GENOMIC DNA]</scope>
    <source>
        <strain evidence="15 17">DSM 107085</strain>
    </source>
</reference>
<dbReference type="HOGENOM" id="CLU_008654_0_0_6"/>
<keyword evidence="7 8" id="KW-0998">Cell outer membrane</keyword>
<keyword evidence="5 9" id="KW-0798">TonB box</keyword>
<evidence type="ECO:0000256" key="4">
    <source>
        <dbReference type="ARBA" id="ARBA00022692"/>
    </source>
</evidence>
<dbReference type="GO" id="GO:0009279">
    <property type="term" value="C:cell outer membrane"/>
    <property type="evidence" value="ECO:0007669"/>
    <property type="project" value="UniProtKB-SubCell"/>
</dbReference>
<dbReference type="InterPro" id="IPR000531">
    <property type="entry name" value="Beta-barrel_TonB"/>
</dbReference>
<dbReference type="STRING" id="1543381.LF63_0101475"/>
<dbReference type="Gene3D" id="2.40.170.20">
    <property type="entry name" value="TonB-dependent receptor, beta-barrel domain"/>
    <property type="match status" value="1"/>
</dbReference>
<gene>
    <name evidence="15" type="ORF">HNQ86_001936</name>
    <name evidence="14" type="ORF">LF63_0101475</name>
</gene>
<dbReference type="AlphaFoldDB" id="A0A099CYL3"/>
<dbReference type="PROSITE" id="PS51257">
    <property type="entry name" value="PROKAR_LIPOPROTEIN"/>
    <property type="match status" value="1"/>
</dbReference>